<evidence type="ECO:0000259" key="7">
    <source>
        <dbReference type="Pfam" id="PF00496"/>
    </source>
</evidence>
<keyword evidence="6" id="KW-0472">Membrane</keyword>
<dbReference type="AlphaFoldDB" id="A0A1M4EFG6"/>
<dbReference type="InterPro" id="IPR000914">
    <property type="entry name" value="SBP_5_dom"/>
</dbReference>
<dbReference type="Pfam" id="PF00496">
    <property type="entry name" value="SBP_bac_5"/>
    <property type="match status" value="1"/>
</dbReference>
<dbReference type="PIRSF" id="PIRSF002741">
    <property type="entry name" value="MppA"/>
    <property type="match status" value="1"/>
</dbReference>
<dbReference type="GO" id="GO:0042597">
    <property type="term" value="C:periplasmic space"/>
    <property type="evidence" value="ECO:0007669"/>
    <property type="project" value="UniProtKB-ARBA"/>
</dbReference>
<evidence type="ECO:0000256" key="5">
    <source>
        <dbReference type="SAM" id="MobiDB-lite"/>
    </source>
</evidence>
<evidence type="ECO:0000256" key="6">
    <source>
        <dbReference type="SAM" id="Phobius"/>
    </source>
</evidence>
<gene>
    <name evidence="8" type="ORF">BN4615_P7145</name>
</gene>
<dbReference type="GO" id="GO:1904680">
    <property type="term" value="F:peptide transmembrane transporter activity"/>
    <property type="evidence" value="ECO:0007669"/>
    <property type="project" value="TreeGrafter"/>
</dbReference>
<reference evidence="8" key="1">
    <citation type="submission" date="2016-04" db="EMBL/GenBank/DDBJ databases">
        <authorList>
            <person name="Evans L.H."/>
            <person name="Alamgir A."/>
            <person name="Owens N."/>
            <person name="Weber N.D."/>
            <person name="Virtaneva K."/>
            <person name="Barbian K."/>
            <person name="Babar A."/>
            <person name="Rosenke K."/>
        </authorList>
    </citation>
    <scope>NUCLEOTIDE SEQUENCE</scope>
    <source>
        <strain evidence="8">Nono1</strain>
    </source>
</reference>
<keyword evidence="6" id="KW-0812">Transmembrane</keyword>
<dbReference type="InterPro" id="IPR039424">
    <property type="entry name" value="SBP_5"/>
</dbReference>
<dbReference type="PANTHER" id="PTHR30290">
    <property type="entry name" value="PERIPLASMIC BINDING COMPONENT OF ABC TRANSPORTER"/>
    <property type="match status" value="1"/>
</dbReference>
<dbReference type="EMBL" id="LT559118">
    <property type="protein sequence ID" value="SBO97629.1"/>
    <property type="molecule type" value="Genomic_DNA"/>
</dbReference>
<dbReference type="PANTHER" id="PTHR30290:SF10">
    <property type="entry name" value="PERIPLASMIC OLIGOPEPTIDE-BINDING PROTEIN-RELATED"/>
    <property type="match status" value="1"/>
</dbReference>
<feature type="domain" description="Solute-binding protein family 5" evidence="7">
    <location>
        <begin position="103"/>
        <end position="464"/>
    </location>
</feature>
<dbReference type="SUPFAM" id="SSF53850">
    <property type="entry name" value="Periplasmic binding protein-like II"/>
    <property type="match status" value="1"/>
</dbReference>
<keyword evidence="4" id="KW-0732">Signal</keyword>
<evidence type="ECO:0000313" key="8">
    <source>
        <dbReference type="EMBL" id="SBO97629.1"/>
    </source>
</evidence>
<dbReference type="Gene3D" id="3.40.190.10">
    <property type="entry name" value="Periplasmic binding protein-like II"/>
    <property type="match status" value="1"/>
</dbReference>
<feature type="compositionally biased region" description="Basic and acidic residues" evidence="5">
    <location>
        <begin position="1"/>
        <end position="21"/>
    </location>
</feature>
<name>A0A1M4EFG6_9ACTN</name>
<dbReference type="GO" id="GO:0043190">
    <property type="term" value="C:ATP-binding cassette (ABC) transporter complex"/>
    <property type="evidence" value="ECO:0007669"/>
    <property type="project" value="InterPro"/>
</dbReference>
<accession>A0A1M4EFG6</accession>
<evidence type="ECO:0000256" key="1">
    <source>
        <dbReference type="ARBA" id="ARBA00004196"/>
    </source>
</evidence>
<protein>
    <submittedName>
        <fullName evidence="8">Oligopeptide ABC transporter, periplasmic oligopeptide-binding protein OppA (TC 3.A.1.5.1)</fullName>
    </submittedName>
</protein>
<dbReference type="GO" id="GO:0030313">
    <property type="term" value="C:cell envelope"/>
    <property type="evidence" value="ECO:0007669"/>
    <property type="project" value="UniProtKB-SubCell"/>
</dbReference>
<keyword evidence="6" id="KW-1133">Transmembrane helix</keyword>
<comment type="similarity">
    <text evidence="2">Belongs to the bacterial solute-binding protein 5 family.</text>
</comment>
<evidence type="ECO:0000256" key="2">
    <source>
        <dbReference type="ARBA" id="ARBA00005695"/>
    </source>
</evidence>
<organism evidence="8">
    <name type="scientific">Nonomuraea gerenzanensis</name>
    <dbReference type="NCBI Taxonomy" id="93944"/>
    <lineage>
        <taxon>Bacteria</taxon>
        <taxon>Bacillati</taxon>
        <taxon>Actinomycetota</taxon>
        <taxon>Actinomycetes</taxon>
        <taxon>Streptosporangiales</taxon>
        <taxon>Streptosporangiaceae</taxon>
        <taxon>Nonomuraea</taxon>
    </lineage>
</organism>
<keyword evidence="3" id="KW-0813">Transport</keyword>
<dbReference type="Gene3D" id="3.90.76.10">
    <property type="entry name" value="Dipeptide-binding Protein, Domain 1"/>
    <property type="match status" value="1"/>
</dbReference>
<feature type="transmembrane region" description="Helical" evidence="6">
    <location>
        <begin position="34"/>
        <end position="52"/>
    </location>
</feature>
<comment type="subcellular location">
    <subcellularLocation>
        <location evidence="1">Cell envelope</location>
    </subcellularLocation>
</comment>
<dbReference type="GO" id="GO:0015833">
    <property type="term" value="P:peptide transport"/>
    <property type="evidence" value="ECO:0007669"/>
    <property type="project" value="TreeGrafter"/>
</dbReference>
<sequence length="548" mass="58647">MEDRITTNRRDLPVRHEDGYRLRSGSGRRQEKHVRGRAATIVMALLVAALWGCGGQEPAGEGERRLTLAAPRDLVAGPEDPYYAHQTLRIWEPLVTVDDRLRPVPALAASWAVAEQGRRWTFTLREGVRFSDGTPLTAESVVANVERFVRIAPRQSAFFSLDAGMEAAYGKLDDVRAEGGKVVFELKEGVADLPGRLAGFSSMVQSPKAFAASGGFAGEPIGTGPYTLASWTKGQQAVLAANPHYHGTAPAYDTIVVRVIPDANARVAALRAGEVDGLIDKGALLPGQVAAIAGDSGFRVVRSPSVLTHYLTFNASREPFSDPRLREAADLAIDRRAIAGTLLAGTATPGAGFLSPVFGDLADPGITAPYDPGRARALVAEAGPPAQPVTILISSAETGQFPYTDVAEVLRAAFEQAGLPAEVTVAEATKAVMEAGDYDVFLSAYSVPNGDADYLFRRFLRSDASWNVERRLGYRDAEFDELVDRAAARTDPAGRRELYHRIQRLLAADRPMVALAYQDNAIVTTAKVGGAAQSAAYVVDLGRLAPAK</sequence>
<dbReference type="InterPro" id="IPR030678">
    <property type="entry name" value="Peptide/Ni-bd"/>
</dbReference>
<dbReference type="CDD" id="cd00995">
    <property type="entry name" value="PBP2_NikA_DppA_OppA_like"/>
    <property type="match status" value="1"/>
</dbReference>
<feature type="region of interest" description="Disordered" evidence="5">
    <location>
        <begin position="1"/>
        <end position="33"/>
    </location>
</feature>
<dbReference type="Gene3D" id="3.10.105.10">
    <property type="entry name" value="Dipeptide-binding Protein, Domain 3"/>
    <property type="match status" value="1"/>
</dbReference>
<evidence type="ECO:0000256" key="3">
    <source>
        <dbReference type="ARBA" id="ARBA00022448"/>
    </source>
</evidence>
<evidence type="ECO:0000256" key="4">
    <source>
        <dbReference type="ARBA" id="ARBA00022729"/>
    </source>
</evidence>
<proteinExistence type="inferred from homology"/>